<name>A0A068NTN7_FIMGI</name>
<dbReference type="OrthoDB" id="9775268at2"/>
<keyword evidence="2" id="KW-0813">Transport</keyword>
<feature type="transmembrane region" description="Helical" evidence="7">
    <location>
        <begin position="287"/>
        <end position="306"/>
    </location>
</feature>
<dbReference type="CDD" id="cd06173">
    <property type="entry name" value="MFS_MefA_like"/>
    <property type="match status" value="1"/>
</dbReference>
<feature type="transmembrane region" description="Helical" evidence="7">
    <location>
        <begin position="191"/>
        <end position="211"/>
    </location>
</feature>
<comment type="subcellular location">
    <subcellularLocation>
        <location evidence="1">Cell membrane</location>
        <topology evidence="1">Multi-pass membrane protein</topology>
    </subcellularLocation>
</comment>
<dbReference type="KEGG" id="fgi:OP10G_3438"/>
<dbReference type="InterPro" id="IPR020846">
    <property type="entry name" value="MFS_dom"/>
</dbReference>
<evidence type="ECO:0000259" key="8">
    <source>
        <dbReference type="PROSITE" id="PS50850"/>
    </source>
</evidence>
<feature type="transmembrane region" description="Helical" evidence="7">
    <location>
        <begin position="342"/>
        <end position="364"/>
    </location>
</feature>
<feature type="transmembrane region" description="Helical" evidence="7">
    <location>
        <begin position="98"/>
        <end position="116"/>
    </location>
</feature>
<feature type="transmembrane region" description="Helical" evidence="7">
    <location>
        <begin position="36"/>
        <end position="58"/>
    </location>
</feature>
<organism evidence="9 10">
    <name type="scientific">Fimbriimonas ginsengisoli Gsoil 348</name>
    <dbReference type="NCBI Taxonomy" id="661478"/>
    <lineage>
        <taxon>Bacteria</taxon>
        <taxon>Bacillati</taxon>
        <taxon>Armatimonadota</taxon>
        <taxon>Fimbriimonadia</taxon>
        <taxon>Fimbriimonadales</taxon>
        <taxon>Fimbriimonadaceae</taxon>
        <taxon>Fimbriimonas</taxon>
    </lineage>
</organism>
<evidence type="ECO:0000256" key="2">
    <source>
        <dbReference type="ARBA" id="ARBA00022448"/>
    </source>
</evidence>
<dbReference type="InterPro" id="IPR036259">
    <property type="entry name" value="MFS_trans_sf"/>
</dbReference>
<feature type="transmembrane region" description="Helical" evidence="7">
    <location>
        <begin position="376"/>
        <end position="398"/>
    </location>
</feature>
<dbReference type="GO" id="GO:0005886">
    <property type="term" value="C:plasma membrane"/>
    <property type="evidence" value="ECO:0007669"/>
    <property type="project" value="UniProtKB-SubCell"/>
</dbReference>
<sequence length="455" mass="48590">MPPESSPPPPNGRGKWQERLSGSKLVRVLSYHDFRLLWIGAFVSFTGSWIQSVAQGYFVYQLTQDESKLAWVSFCGSIPVFLLGFVAGSLADTLNKRTVLVVTQSIYAAGALYLAVATEFGFVQYWQIIAVAFALGLVGCVEMPTRQSIVSRVVPPEDLAAAVPVNAMTFNVARIFGPAVGVLILTKFGVAACYLLNGVSFIALIWAAMAIKSSLAVQPRQAQPIMDLIFEGAIYTWREARLRTLLVLETITAIFGIFYIPLIPAYIDQALGLGTTTGAHPDAAKAANGAAYTAMGIGAMLGLVLITALSDSPHKAHLIRGSMGIIGFGLILLAFIRVPIDAYIVIGFVGGSTIIQFNSTNALFQILAPERLRGRVLSMHIWALNGLSPFGVLAFGYLAKNTRMNVPIHGLLEFVPQAGVRLSLLVGGSVVLLASIISLFASSALTDLNDGPSTA</sequence>
<proteinExistence type="predicted"/>
<accession>A0A068NTN7</accession>
<feature type="transmembrane region" description="Helical" evidence="7">
    <location>
        <begin position="122"/>
        <end position="141"/>
    </location>
</feature>
<dbReference type="PANTHER" id="PTHR23513">
    <property type="entry name" value="INTEGRAL MEMBRANE EFFLUX PROTEIN-RELATED"/>
    <property type="match status" value="1"/>
</dbReference>
<evidence type="ECO:0000256" key="7">
    <source>
        <dbReference type="SAM" id="Phobius"/>
    </source>
</evidence>
<dbReference type="Proteomes" id="UP000027982">
    <property type="component" value="Chromosome"/>
</dbReference>
<dbReference type="SUPFAM" id="SSF103473">
    <property type="entry name" value="MFS general substrate transporter"/>
    <property type="match status" value="1"/>
</dbReference>
<evidence type="ECO:0000256" key="4">
    <source>
        <dbReference type="ARBA" id="ARBA00022692"/>
    </source>
</evidence>
<keyword evidence="6 7" id="KW-0472">Membrane</keyword>
<dbReference type="HOGENOM" id="CLU_034180_11_1_0"/>
<keyword evidence="4 7" id="KW-0812">Transmembrane</keyword>
<feature type="transmembrane region" description="Helical" evidence="7">
    <location>
        <begin position="245"/>
        <end position="267"/>
    </location>
</feature>
<feature type="domain" description="Major facilitator superfamily (MFS) profile" evidence="8">
    <location>
        <begin position="33"/>
        <end position="446"/>
    </location>
</feature>
<dbReference type="eggNOG" id="COG2814">
    <property type="taxonomic scope" value="Bacteria"/>
</dbReference>
<keyword evidence="5 7" id="KW-1133">Transmembrane helix</keyword>
<keyword evidence="10" id="KW-1185">Reference proteome</keyword>
<evidence type="ECO:0000313" key="9">
    <source>
        <dbReference type="EMBL" id="AIE86806.1"/>
    </source>
</evidence>
<evidence type="ECO:0000313" key="10">
    <source>
        <dbReference type="Proteomes" id="UP000027982"/>
    </source>
</evidence>
<feature type="transmembrane region" description="Helical" evidence="7">
    <location>
        <begin position="418"/>
        <end position="441"/>
    </location>
</feature>
<dbReference type="Gene3D" id="1.20.1250.20">
    <property type="entry name" value="MFS general substrate transporter like domains"/>
    <property type="match status" value="1"/>
</dbReference>
<gene>
    <name evidence="9" type="ORF">OP10G_3438</name>
</gene>
<protein>
    <submittedName>
        <fullName evidence="9">Major facilitator superfamily MFS_1</fullName>
    </submittedName>
</protein>
<dbReference type="Pfam" id="PF05977">
    <property type="entry name" value="MFS_3"/>
    <property type="match status" value="1"/>
</dbReference>
<dbReference type="AlphaFoldDB" id="A0A068NTN7"/>
<feature type="transmembrane region" description="Helical" evidence="7">
    <location>
        <begin position="162"/>
        <end position="185"/>
    </location>
</feature>
<evidence type="ECO:0000256" key="5">
    <source>
        <dbReference type="ARBA" id="ARBA00022989"/>
    </source>
</evidence>
<dbReference type="InterPro" id="IPR010290">
    <property type="entry name" value="TM_effector"/>
</dbReference>
<feature type="transmembrane region" description="Helical" evidence="7">
    <location>
        <begin position="70"/>
        <end position="91"/>
    </location>
</feature>
<evidence type="ECO:0000256" key="6">
    <source>
        <dbReference type="ARBA" id="ARBA00023136"/>
    </source>
</evidence>
<dbReference type="EMBL" id="CP007139">
    <property type="protein sequence ID" value="AIE86806.1"/>
    <property type="molecule type" value="Genomic_DNA"/>
</dbReference>
<dbReference type="GO" id="GO:0022857">
    <property type="term" value="F:transmembrane transporter activity"/>
    <property type="evidence" value="ECO:0007669"/>
    <property type="project" value="InterPro"/>
</dbReference>
<dbReference type="RefSeq" id="WP_025229259.1">
    <property type="nucleotide sequence ID" value="NZ_CP007139.1"/>
</dbReference>
<evidence type="ECO:0000256" key="1">
    <source>
        <dbReference type="ARBA" id="ARBA00004651"/>
    </source>
</evidence>
<dbReference type="PANTHER" id="PTHR23513:SF11">
    <property type="entry name" value="STAPHYLOFERRIN A TRANSPORTER"/>
    <property type="match status" value="1"/>
</dbReference>
<feature type="transmembrane region" description="Helical" evidence="7">
    <location>
        <begin position="318"/>
        <end position="336"/>
    </location>
</feature>
<reference evidence="9 10" key="1">
    <citation type="journal article" date="2014" name="PLoS ONE">
        <title>The first complete genome sequence of the class fimbriimonadia in the phylum armatimonadetes.</title>
        <authorList>
            <person name="Hu Z.Y."/>
            <person name="Wang Y.Z."/>
            <person name="Im W.T."/>
            <person name="Wang S.Y."/>
            <person name="Zhao G.P."/>
            <person name="Zheng H.J."/>
            <person name="Quan Z.X."/>
        </authorList>
    </citation>
    <scope>NUCLEOTIDE SEQUENCE [LARGE SCALE GENOMIC DNA]</scope>
    <source>
        <strain evidence="9">Gsoil 348</strain>
    </source>
</reference>
<keyword evidence="3" id="KW-1003">Cell membrane</keyword>
<dbReference type="PROSITE" id="PS50850">
    <property type="entry name" value="MFS"/>
    <property type="match status" value="1"/>
</dbReference>
<evidence type="ECO:0000256" key="3">
    <source>
        <dbReference type="ARBA" id="ARBA00022475"/>
    </source>
</evidence>